<dbReference type="PROSITE" id="PS51257">
    <property type="entry name" value="PROKAR_LIPOPROTEIN"/>
    <property type="match status" value="1"/>
</dbReference>
<keyword evidence="2" id="KW-1185">Reference proteome</keyword>
<dbReference type="InterPro" id="IPR015943">
    <property type="entry name" value="WD40/YVTN_repeat-like_dom_sf"/>
</dbReference>
<dbReference type="RefSeq" id="WP_254167775.1">
    <property type="nucleotide sequence ID" value="NZ_JAHESF010000028.1"/>
</dbReference>
<dbReference type="Gene3D" id="2.130.10.10">
    <property type="entry name" value="YVTN repeat-like/Quinoprotein amine dehydrogenase"/>
    <property type="match status" value="1"/>
</dbReference>
<dbReference type="AlphaFoldDB" id="A0AAP2DSI1"/>
<reference evidence="1 2" key="1">
    <citation type="submission" date="2021-05" db="EMBL/GenBank/DDBJ databases">
        <title>A Polyphasic approach of four new species of the genus Ohtaekwangia: Ohtaekwangia histidinii sp. nov., Ohtaekwangia cretensis sp. nov., Ohtaekwangia indiensis sp. nov., Ohtaekwangia reichenbachii sp. nov. from diverse environment.</title>
        <authorList>
            <person name="Octaviana S."/>
        </authorList>
    </citation>
    <scope>NUCLEOTIDE SEQUENCE [LARGE SCALE GENOMIC DNA]</scope>
    <source>
        <strain evidence="1 2">PWU4</strain>
    </source>
</reference>
<name>A0AAP2DSI1_9BACT</name>
<evidence type="ECO:0000313" key="2">
    <source>
        <dbReference type="Proteomes" id="UP001319200"/>
    </source>
</evidence>
<protein>
    <submittedName>
        <fullName evidence="1">Glutaminyl-peptide cyclotransferase</fullName>
    </submittedName>
</protein>
<gene>
    <name evidence="1" type="ORF">KK083_22495</name>
</gene>
<dbReference type="GO" id="GO:0016603">
    <property type="term" value="F:glutaminyl-peptide cyclotransferase activity"/>
    <property type="evidence" value="ECO:0007669"/>
    <property type="project" value="InterPro"/>
</dbReference>
<dbReference type="InterPro" id="IPR007788">
    <property type="entry name" value="QCT"/>
</dbReference>
<dbReference type="Proteomes" id="UP001319200">
    <property type="component" value="Unassembled WGS sequence"/>
</dbReference>
<proteinExistence type="predicted"/>
<comment type="caution">
    <text evidence="1">The sequence shown here is derived from an EMBL/GenBank/DDBJ whole genome shotgun (WGS) entry which is preliminary data.</text>
</comment>
<dbReference type="EMBL" id="JAHESF010000028">
    <property type="protein sequence ID" value="MBT1699674.1"/>
    <property type="molecule type" value="Genomic_DNA"/>
</dbReference>
<organism evidence="1 2">
    <name type="scientific">Chryseosolibacter histidini</name>
    <dbReference type="NCBI Taxonomy" id="2782349"/>
    <lineage>
        <taxon>Bacteria</taxon>
        <taxon>Pseudomonadati</taxon>
        <taxon>Bacteroidota</taxon>
        <taxon>Cytophagia</taxon>
        <taxon>Cytophagales</taxon>
        <taxon>Chryseotaleaceae</taxon>
        <taxon>Chryseosolibacter</taxon>
    </lineage>
</organism>
<evidence type="ECO:0000313" key="1">
    <source>
        <dbReference type="EMBL" id="MBT1699674.1"/>
    </source>
</evidence>
<sequence length="261" mass="29546">MKSATHFLPLLIVLMIACGKEKSKETPPAKDPLLMNYTVRTQWAHDPRAFVQGLVIHNGKLYESTGQKQSWIGIVDINTGKPDKKVVLDDAYFGEGITILNNKIYQLTWQSKVGFIYDLHTFKKLSEFNYDTEGWGITHNGEHLIMSDGTDKLRFLDTLSLKPVKTLSVTDNYGPVKMLNELEYVEGFIMANIWETNNIVKIDPATGKVVGKLDLSTLTRDAKMRNPQSDVLNGIAYHPTTKLLLVTGKFWPMIYVLQLNK</sequence>
<dbReference type="PANTHER" id="PTHR31270:SF1">
    <property type="entry name" value="GLUTAMINYL-PEPTIDE CYCLOTRANSFERASE"/>
    <property type="match status" value="1"/>
</dbReference>
<dbReference type="InterPro" id="IPR011044">
    <property type="entry name" value="Quino_amine_DH_bsu"/>
</dbReference>
<accession>A0AAP2DSI1</accession>
<dbReference type="Pfam" id="PF05096">
    <property type="entry name" value="Glu_cyclase_2"/>
    <property type="match status" value="1"/>
</dbReference>
<dbReference type="PANTHER" id="PTHR31270">
    <property type="entry name" value="GLUTAMINYL-PEPTIDE CYCLOTRANSFERASE"/>
    <property type="match status" value="1"/>
</dbReference>
<dbReference type="SUPFAM" id="SSF50969">
    <property type="entry name" value="YVTN repeat-like/Quinoprotein amine dehydrogenase"/>
    <property type="match status" value="1"/>
</dbReference>